<accession>A0ABD2L7X7</accession>
<dbReference type="InterPro" id="IPR001841">
    <property type="entry name" value="Znf_RING"/>
</dbReference>
<keyword evidence="2 4" id="KW-0863">Zinc-finger</keyword>
<keyword evidence="6" id="KW-0812">Transmembrane</keyword>
<evidence type="ECO:0000256" key="1">
    <source>
        <dbReference type="ARBA" id="ARBA00022723"/>
    </source>
</evidence>
<gene>
    <name evidence="8" type="ORF">niasHT_012737</name>
</gene>
<dbReference type="PROSITE" id="PS50089">
    <property type="entry name" value="ZF_RING_2"/>
    <property type="match status" value="1"/>
</dbReference>
<dbReference type="SUPFAM" id="SSF57850">
    <property type="entry name" value="RING/U-box"/>
    <property type="match status" value="1"/>
</dbReference>
<evidence type="ECO:0000313" key="9">
    <source>
        <dbReference type="Proteomes" id="UP001620626"/>
    </source>
</evidence>
<dbReference type="Pfam" id="PF13639">
    <property type="entry name" value="zf-RING_2"/>
    <property type="match status" value="1"/>
</dbReference>
<dbReference type="GO" id="GO:0008270">
    <property type="term" value="F:zinc ion binding"/>
    <property type="evidence" value="ECO:0007669"/>
    <property type="project" value="UniProtKB-KW"/>
</dbReference>
<dbReference type="PANTHER" id="PTHR45931:SF3">
    <property type="entry name" value="RING ZINC FINGER-CONTAINING PROTEIN"/>
    <property type="match status" value="1"/>
</dbReference>
<evidence type="ECO:0000256" key="4">
    <source>
        <dbReference type="PROSITE-ProRule" id="PRU00175"/>
    </source>
</evidence>
<evidence type="ECO:0000259" key="7">
    <source>
        <dbReference type="PROSITE" id="PS50089"/>
    </source>
</evidence>
<feature type="domain" description="RING-type" evidence="7">
    <location>
        <begin position="265"/>
        <end position="306"/>
    </location>
</feature>
<proteinExistence type="predicted"/>
<dbReference type="InterPro" id="IPR013083">
    <property type="entry name" value="Znf_RING/FYVE/PHD"/>
</dbReference>
<evidence type="ECO:0000256" key="6">
    <source>
        <dbReference type="SAM" id="Phobius"/>
    </source>
</evidence>
<dbReference type="Proteomes" id="UP001620626">
    <property type="component" value="Unassembled WGS sequence"/>
</dbReference>
<feature type="transmembrane region" description="Helical" evidence="6">
    <location>
        <begin position="178"/>
        <end position="200"/>
    </location>
</feature>
<dbReference type="SMART" id="SM00184">
    <property type="entry name" value="RING"/>
    <property type="match status" value="1"/>
</dbReference>
<dbReference type="PANTHER" id="PTHR45931">
    <property type="entry name" value="SI:CH211-59O9.10"/>
    <property type="match status" value="1"/>
</dbReference>
<comment type="caution">
    <text evidence="8">The sequence shown here is derived from an EMBL/GenBank/DDBJ whole genome shotgun (WGS) entry which is preliminary data.</text>
</comment>
<keyword evidence="1" id="KW-0479">Metal-binding</keyword>
<dbReference type="Gene3D" id="3.30.40.10">
    <property type="entry name" value="Zinc/RING finger domain, C3HC4 (zinc finger)"/>
    <property type="match status" value="1"/>
</dbReference>
<keyword evidence="5" id="KW-0175">Coiled coil</keyword>
<evidence type="ECO:0000256" key="3">
    <source>
        <dbReference type="ARBA" id="ARBA00022833"/>
    </source>
</evidence>
<dbReference type="InterPro" id="IPR051834">
    <property type="entry name" value="RING_finger_E3_ligase"/>
</dbReference>
<keyword evidence="6" id="KW-1133">Transmembrane helix</keyword>
<keyword evidence="6" id="KW-0472">Membrane</keyword>
<evidence type="ECO:0000313" key="8">
    <source>
        <dbReference type="EMBL" id="KAL3111238.1"/>
    </source>
</evidence>
<keyword evidence="9" id="KW-1185">Reference proteome</keyword>
<dbReference type="CDD" id="cd16454">
    <property type="entry name" value="RING-H2_PA-TM-RING"/>
    <property type="match status" value="1"/>
</dbReference>
<dbReference type="EMBL" id="JBICBT010000512">
    <property type="protein sequence ID" value="KAL3111238.1"/>
    <property type="molecule type" value="Genomic_DNA"/>
</dbReference>
<dbReference type="AlphaFoldDB" id="A0ABD2L7X7"/>
<reference evidence="8 9" key="1">
    <citation type="submission" date="2024-10" db="EMBL/GenBank/DDBJ databases">
        <authorList>
            <person name="Kim D."/>
        </authorList>
    </citation>
    <scope>NUCLEOTIDE SEQUENCE [LARGE SCALE GENOMIC DNA]</scope>
    <source>
        <strain evidence="8">BH-2024</strain>
    </source>
</reference>
<evidence type="ECO:0000256" key="5">
    <source>
        <dbReference type="SAM" id="Coils"/>
    </source>
</evidence>
<name>A0ABD2L7X7_9BILA</name>
<keyword evidence="3" id="KW-0862">Zinc</keyword>
<evidence type="ECO:0000256" key="2">
    <source>
        <dbReference type="ARBA" id="ARBA00022771"/>
    </source>
</evidence>
<organism evidence="8 9">
    <name type="scientific">Heterodera trifolii</name>
    <dbReference type="NCBI Taxonomy" id="157864"/>
    <lineage>
        <taxon>Eukaryota</taxon>
        <taxon>Metazoa</taxon>
        <taxon>Ecdysozoa</taxon>
        <taxon>Nematoda</taxon>
        <taxon>Chromadorea</taxon>
        <taxon>Rhabditida</taxon>
        <taxon>Tylenchina</taxon>
        <taxon>Tylenchomorpha</taxon>
        <taxon>Tylenchoidea</taxon>
        <taxon>Heteroderidae</taxon>
        <taxon>Heteroderinae</taxon>
        <taxon>Heterodera</taxon>
    </lineage>
</organism>
<protein>
    <recommendedName>
        <fullName evidence="7">RING-type domain-containing protein</fullName>
    </recommendedName>
</protein>
<sequence length="348" mass="39590">MNENRQTLADLIAAEHQKEKANPSTDRKGKTLAELFNEFDDNEFGQFLGESRENELLIGIVYNTDQNVQTNQLKIHSKSSNNIKDKLEGMKQQTEEKLEKKLHNLNSMKQKDPVMSQIMESLTIFAKELKSEGGKSNNSEEKQKLKLMYTAVDNLNIAANIKNEPDKKNKRNRRKKRFVDLASIGFIAFFIVLTIIIWYISAKIGIWLSNQRIVANIVHFPISLARNALTNFQQKRVSNAVSGIINQIPEHIVENGCSNDDDDNCAICLGTHETGDKVRTLLCTHQFHSVCVDEWIKKHNNCPSCRAEVFNIDSHGKAKLNKIEHLNQMSTATENEQQNPDNSITENV</sequence>
<feature type="coiled-coil region" evidence="5">
    <location>
        <begin position="84"/>
        <end position="111"/>
    </location>
</feature>